<dbReference type="AlphaFoldDB" id="A0A2D4I7H3"/>
<evidence type="ECO:0000313" key="1">
    <source>
        <dbReference type="EMBL" id="LAA80183.1"/>
    </source>
</evidence>
<proteinExistence type="predicted"/>
<reference evidence="1" key="1">
    <citation type="submission" date="2017-07" db="EMBL/GenBank/DDBJ databases">
        <authorList>
            <person name="Mikheyev A."/>
            <person name="Grau M."/>
        </authorList>
    </citation>
    <scope>NUCLEOTIDE SEQUENCE</scope>
    <source>
        <tissue evidence="1">Venom_gland</tissue>
    </source>
</reference>
<accession>A0A2D4I7H3</accession>
<dbReference type="EMBL" id="IACK01090526">
    <property type="protein sequence ID" value="LAA80183.1"/>
    <property type="molecule type" value="Transcribed_RNA"/>
</dbReference>
<organism evidence="1">
    <name type="scientific">Micrurus lemniscatus lemniscatus</name>
    <dbReference type="NCBI Taxonomy" id="129467"/>
    <lineage>
        <taxon>Eukaryota</taxon>
        <taxon>Metazoa</taxon>
        <taxon>Chordata</taxon>
        <taxon>Craniata</taxon>
        <taxon>Vertebrata</taxon>
        <taxon>Euteleostomi</taxon>
        <taxon>Lepidosauria</taxon>
        <taxon>Squamata</taxon>
        <taxon>Bifurcata</taxon>
        <taxon>Unidentata</taxon>
        <taxon>Episquamata</taxon>
        <taxon>Toxicofera</taxon>
        <taxon>Serpentes</taxon>
        <taxon>Colubroidea</taxon>
        <taxon>Elapidae</taxon>
        <taxon>Elapinae</taxon>
        <taxon>Micrurus</taxon>
    </lineage>
</organism>
<reference evidence="1" key="2">
    <citation type="submission" date="2017-11" db="EMBL/GenBank/DDBJ databases">
        <title>Coralsnake Venomics: Analyses of Venom Gland Transcriptomes and Proteomes of Six Brazilian Taxa.</title>
        <authorList>
            <person name="Aird S.D."/>
            <person name="Jorge da Silva N."/>
            <person name="Qiu L."/>
            <person name="Villar-Briones A."/>
            <person name="Aparecida-Saddi V."/>
            <person name="Campos-Telles M.P."/>
            <person name="Grau M."/>
            <person name="Mikheyev A.S."/>
        </authorList>
    </citation>
    <scope>NUCLEOTIDE SEQUENCE</scope>
    <source>
        <tissue evidence="1">Venom_gland</tissue>
    </source>
</reference>
<name>A0A2D4I7H3_MICLE</name>
<sequence>MGKMKKQGSLIQKSRQIISRLMSPSSSEIIWLLPEGESYWRRHFKDLASRQKGQPERKGTEVKLYISRYRESMHWLVTFLFALLFLRDNTLHPQITLNHSTVITFTCYKM</sequence>
<protein>
    <submittedName>
        <fullName evidence="1">Uncharacterized protein</fullName>
    </submittedName>
</protein>